<keyword evidence="5" id="KW-1185">Reference proteome</keyword>
<feature type="transmembrane region" description="Helical" evidence="2">
    <location>
        <begin position="151"/>
        <end position="169"/>
    </location>
</feature>
<feature type="domain" description="DUF6534" evidence="3">
    <location>
        <begin position="193"/>
        <end position="279"/>
    </location>
</feature>
<organism evidence="4 5">
    <name type="scientific">Cerrena zonata</name>
    <dbReference type="NCBI Taxonomy" id="2478898"/>
    <lineage>
        <taxon>Eukaryota</taxon>
        <taxon>Fungi</taxon>
        <taxon>Dikarya</taxon>
        <taxon>Basidiomycota</taxon>
        <taxon>Agaricomycotina</taxon>
        <taxon>Agaricomycetes</taxon>
        <taxon>Polyporales</taxon>
        <taxon>Cerrenaceae</taxon>
        <taxon>Cerrena</taxon>
    </lineage>
</organism>
<feature type="transmembrane region" description="Helical" evidence="2">
    <location>
        <begin position="12"/>
        <end position="37"/>
    </location>
</feature>
<dbReference type="PANTHER" id="PTHR40465">
    <property type="entry name" value="CHROMOSOME 1, WHOLE GENOME SHOTGUN SEQUENCE"/>
    <property type="match status" value="1"/>
</dbReference>
<comment type="caution">
    <text evidence="4">The sequence shown here is derived from an EMBL/GenBank/DDBJ whole genome shotgun (WGS) entry which is preliminary data.</text>
</comment>
<accession>A0AAW0G7R5</accession>
<feature type="transmembrane region" description="Helical" evidence="2">
    <location>
        <begin position="72"/>
        <end position="90"/>
    </location>
</feature>
<feature type="transmembrane region" description="Helical" evidence="2">
    <location>
        <begin position="181"/>
        <end position="208"/>
    </location>
</feature>
<proteinExistence type="predicted"/>
<evidence type="ECO:0000313" key="5">
    <source>
        <dbReference type="Proteomes" id="UP001385951"/>
    </source>
</evidence>
<keyword evidence="2" id="KW-0472">Membrane</keyword>
<dbReference type="Proteomes" id="UP001385951">
    <property type="component" value="Unassembled WGS sequence"/>
</dbReference>
<sequence length="348" mass="38557">MPEEPTPSSLLGGLVVEVCLALVLYGIITAQSYIYMLNSKNDLAIIRCIVGSVWLVEVLSQNIHALSLNPRILETLHTIFIIHMLYYYIITSFGNLLAVGDIIWSAGACVLVEMLIVTLVQGFYIRRVFIRTQQAIYLAYCHYWNAPSSPCCVRGWYISALVAAIMTYFDRTWLAFRSSKGPFVTLTCALALSAAVDVAIAVILIYYLKRGQSGFTSTDSVLRALMTYAVNTGAITMIVSICIVLTFIFLKNSLLFAGLITMASKLYANSLLGTLNARKMLREKAGLASTYNDVAELSNLDRDIHSHVISQGKQQQIQIFQSTTKDVQFSPRSPLPDRRSSVKFGTST</sequence>
<keyword evidence="2" id="KW-1133">Transmembrane helix</keyword>
<gene>
    <name evidence="4" type="ORF">QCA50_007235</name>
</gene>
<dbReference type="Pfam" id="PF20152">
    <property type="entry name" value="DUF6534"/>
    <property type="match status" value="1"/>
</dbReference>
<reference evidence="4 5" key="1">
    <citation type="submission" date="2022-09" db="EMBL/GenBank/DDBJ databases">
        <authorList>
            <person name="Palmer J.M."/>
        </authorList>
    </citation>
    <scope>NUCLEOTIDE SEQUENCE [LARGE SCALE GENOMIC DNA]</scope>
    <source>
        <strain evidence="4 5">DSM 7382</strain>
    </source>
</reference>
<feature type="region of interest" description="Disordered" evidence="1">
    <location>
        <begin position="324"/>
        <end position="348"/>
    </location>
</feature>
<dbReference type="InterPro" id="IPR045339">
    <property type="entry name" value="DUF6534"/>
</dbReference>
<evidence type="ECO:0000256" key="2">
    <source>
        <dbReference type="SAM" id="Phobius"/>
    </source>
</evidence>
<evidence type="ECO:0000313" key="4">
    <source>
        <dbReference type="EMBL" id="KAK7689443.1"/>
    </source>
</evidence>
<feature type="transmembrane region" description="Helical" evidence="2">
    <location>
        <begin position="102"/>
        <end position="125"/>
    </location>
</feature>
<evidence type="ECO:0000256" key="1">
    <source>
        <dbReference type="SAM" id="MobiDB-lite"/>
    </source>
</evidence>
<protein>
    <recommendedName>
        <fullName evidence="3">DUF6534 domain-containing protein</fullName>
    </recommendedName>
</protein>
<feature type="transmembrane region" description="Helical" evidence="2">
    <location>
        <begin position="255"/>
        <end position="275"/>
    </location>
</feature>
<dbReference type="EMBL" id="JASBNA010000008">
    <property type="protein sequence ID" value="KAK7689443.1"/>
    <property type="molecule type" value="Genomic_DNA"/>
</dbReference>
<evidence type="ECO:0000259" key="3">
    <source>
        <dbReference type="Pfam" id="PF20152"/>
    </source>
</evidence>
<feature type="transmembrane region" description="Helical" evidence="2">
    <location>
        <begin position="228"/>
        <end position="249"/>
    </location>
</feature>
<dbReference type="AlphaFoldDB" id="A0AAW0G7R5"/>
<dbReference type="PANTHER" id="PTHR40465:SF1">
    <property type="entry name" value="DUF6534 DOMAIN-CONTAINING PROTEIN"/>
    <property type="match status" value="1"/>
</dbReference>
<name>A0AAW0G7R5_9APHY</name>
<keyword evidence="2" id="KW-0812">Transmembrane</keyword>